<proteinExistence type="predicted"/>
<organism evidence="1 2">
    <name type="scientific">Candidatus Erysipelatoclostridium merdavium</name>
    <dbReference type="NCBI Taxonomy" id="2838566"/>
    <lineage>
        <taxon>Bacteria</taxon>
        <taxon>Bacillati</taxon>
        <taxon>Bacillota</taxon>
        <taxon>Erysipelotrichia</taxon>
        <taxon>Erysipelotrichales</taxon>
        <taxon>Erysipelotrichales incertae sedis</taxon>
    </lineage>
</organism>
<reference evidence="1" key="1">
    <citation type="journal article" date="2021" name="PeerJ">
        <title>Extensive microbial diversity within the chicken gut microbiome revealed by metagenomics and culture.</title>
        <authorList>
            <person name="Gilroy R."/>
            <person name="Ravi A."/>
            <person name="Getino M."/>
            <person name="Pursley I."/>
            <person name="Horton D.L."/>
            <person name="Alikhan N.F."/>
            <person name="Baker D."/>
            <person name="Gharbi K."/>
            <person name="Hall N."/>
            <person name="Watson M."/>
            <person name="Adriaenssens E.M."/>
            <person name="Foster-Nyarko E."/>
            <person name="Jarju S."/>
            <person name="Secka A."/>
            <person name="Antonio M."/>
            <person name="Oren A."/>
            <person name="Chaudhuri R.R."/>
            <person name="La Ragione R."/>
            <person name="Hildebrand F."/>
            <person name="Pallen M.J."/>
        </authorList>
    </citation>
    <scope>NUCLEOTIDE SEQUENCE</scope>
    <source>
        <strain evidence="1">ChiGjej1B1-14440</strain>
    </source>
</reference>
<accession>A0A9D2BMU9</accession>
<dbReference type="Proteomes" id="UP000886724">
    <property type="component" value="Unassembled WGS sequence"/>
</dbReference>
<protein>
    <submittedName>
        <fullName evidence="1">Uncharacterized protein</fullName>
    </submittedName>
</protein>
<reference evidence="1" key="2">
    <citation type="submission" date="2021-04" db="EMBL/GenBank/DDBJ databases">
        <authorList>
            <person name="Gilroy R."/>
        </authorList>
    </citation>
    <scope>NUCLEOTIDE SEQUENCE</scope>
    <source>
        <strain evidence="1">ChiGjej1B1-14440</strain>
    </source>
</reference>
<comment type="caution">
    <text evidence="1">The sequence shown here is derived from an EMBL/GenBank/DDBJ whole genome shotgun (WGS) entry which is preliminary data.</text>
</comment>
<evidence type="ECO:0000313" key="2">
    <source>
        <dbReference type="Proteomes" id="UP000886724"/>
    </source>
</evidence>
<evidence type="ECO:0000313" key="1">
    <source>
        <dbReference type="EMBL" id="HIX81911.1"/>
    </source>
</evidence>
<sequence>MANGMIYVPVDANTANGIMTMDTSSGSQESGYWLYWNENGYTGQGWYWNESNNYVKTGWENYVNQGKLTCGATHSTDENGLKEHISGGHADNLNDILEPWPTGEKMQFVGSHYNQFKDAGCLLEL</sequence>
<gene>
    <name evidence="1" type="ORF">H9980_08085</name>
</gene>
<name>A0A9D2BMU9_9FIRM</name>
<dbReference type="EMBL" id="DXET01000177">
    <property type="protein sequence ID" value="HIX81911.1"/>
    <property type="molecule type" value="Genomic_DNA"/>
</dbReference>
<dbReference type="AlphaFoldDB" id="A0A9D2BMU9"/>